<dbReference type="AlphaFoldDB" id="F9XE27"/>
<feature type="domain" description="C2H2-type" evidence="7">
    <location>
        <begin position="8"/>
        <end position="35"/>
    </location>
</feature>
<dbReference type="OMA" id="DICHATF"/>
<evidence type="ECO:0000256" key="2">
    <source>
        <dbReference type="ARBA" id="ARBA00022833"/>
    </source>
</evidence>
<reference evidence="8 9" key="1">
    <citation type="journal article" date="2011" name="PLoS Genet.">
        <title>Finished genome of the fungal wheat pathogen Mycosphaerella graminicola reveals dispensome structure, chromosome plasticity, and stealth pathogenesis.</title>
        <authorList>
            <person name="Goodwin S.B."/>
            <person name="Ben M'barek S."/>
            <person name="Dhillon B."/>
            <person name="Wittenberg A.H.J."/>
            <person name="Crane C.F."/>
            <person name="Hane J.K."/>
            <person name="Foster A.J."/>
            <person name="Van der Lee T.A.J."/>
            <person name="Grimwood J."/>
            <person name="Aerts A."/>
            <person name="Antoniw J."/>
            <person name="Bailey A."/>
            <person name="Bluhm B."/>
            <person name="Bowler J."/>
            <person name="Bristow J."/>
            <person name="van der Burgt A."/>
            <person name="Canto-Canche B."/>
            <person name="Churchill A.C.L."/>
            <person name="Conde-Ferraez L."/>
            <person name="Cools H.J."/>
            <person name="Coutinho P.M."/>
            <person name="Csukai M."/>
            <person name="Dehal P."/>
            <person name="De Wit P."/>
            <person name="Donzelli B."/>
            <person name="van de Geest H.C."/>
            <person name="van Ham R.C.H.J."/>
            <person name="Hammond-Kosack K.E."/>
            <person name="Henrissat B."/>
            <person name="Kilian A."/>
            <person name="Kobayashi A.K."/>
            <person name="Koopmann E."/>
            <person name="Kourmpetis Y."/>
            <person name="Kuzniar A."/>
            <person name="Lindquist E."/>
            <person name="Lombard V."/>
            <person name="Maliepaard C."/>
            <person name="Martins N."/>
            <person name="Mehrabi R."/>
            <person name="Nap J.P.H."/>
            <person name="Ponomarenko A."/>
            <person name="Rudd J.J."/>
            <person name="Salamov A."/>
            <person name="Schmutz J."/>
            <person name="Schouten H.J."/>
            <person name="Shapiro H."/>
            <person name="Stergiopoulos I."/>
            <person name="Torriani S.F.F."/>
            <person name="Tu H."/>
            <person name="de Vries R.P."/>
            <person name="Waalwijk C."/>
            <person name="Ware S.B."/>
            <person name="Wiebenga A."/>
            <person name="Zwiers L.-H."/>
            <person name="Oliver R.P."/>
            <person name="Grigoriev I.V."/>
            <person name="Kema G.H.J."/>
        </authorList>
    </citation>
    <scope>NUCLEOTIDE SEQUENCE [LARGE SCALE GENOMIC DNA]</scope>
    <source>
        <strain evidence="9">CBS 115943 / IPO323</strain>
    </source>
</reference>
<dbReference type="InterPro" id="IPR013087">
    <property type="entry name" value="Znf_C2H2_type"/>
</dbReference>
<keyword evidence="3" id="KW-0805">Transcription regulation</keyword>
<dbReference type="PROSITE" id="PS00028">
    <property type="entry name" value="ZINC_FINGER_C2H2_1"/>
    <property type="match status" value="1"/>
</dbReference>
<dbReference type="HOGENOM" id="CLU_002678_42_25_1"/>
<keyword evidence="2" id="KW-0862">Zinc</keyword>
<evidence type="ECO:0000256" key="6">
    <source>
        <dbReference type="PROSITE-ProRule" id="PRU00042"/>
    </source>
</evidence>
<keyword evidence="6" id="KW-0863">Zinc-finger</keyword>
<keyword evidence="1" id="KW-0479">Metal-binding</keyword>
<dbReference type="Gene3D" id="3.30.160.60">
    <property type="entry name" value="Classic Zinc Finger"/>
    <property type="match status" value="1"/>
</dbReference>
<proteinExistence type="predicted"/>
<dbReference type="PROSITE" id="PS50157">
    <property type="entry name" value="ZINC_FINGER_C2H2_2"/>
    <property type="match status" value="2"/>
</dbReference>
<dbReference type="SUPFAM" id="SSF57667">
    <property type="entry name" value="beta-beta-alpha zinc fingers"/>
    <property type="match status" value="1"/>
</dbReference>
<name>F9XE27_ZYMTI</name>
<dbReference type="KEGG" id="ztr:MYCGRDRAFT_44411"/>
<keyword evidence="9" id="KW-1185">Reference proteome</keyword>
<evidence type="ECO:0000256" key="4">
    <source>
        <dbReference type="ARBA" id="ARBA00023163"/>
    </source>
</evidence>
<dbReference type="Pfam" id="PF00096">
    <property type="entry name" value="zf-C2H2"/>
    <property type="match status" value="2"/>
</dbReference>
<evidence type="ECO:0000256" key="5">
    <source>
        <dbReference type="ARBA" id="ARBA00023242"/>
    </source>
</evidence>
<dbReference type="GeneID" id="13393783"/>
<protein>
    <recommendedName>
        <fullName evidence="7">C2H2-type domain-containing protein</fullName>
    </recommendedName>
</protein>
<gene>
    <name evidence="8" type="ORF">MYCGRDRAFT_44411</name>
</gene>
<evidence type="ECO:0000259" key="7">
    <source>
        <dbReference type="PROSITE" id="PS50157"/>
    </source>
</evidence>
<sequence length="54" mass="6623">MANSPKEFICQLCHRTYERVDHLNRHLDGHRNERSFKCSKCPRSFNRRDLLLRH</sequence>
<dbReference type="InterPro" id="IPR036236">
    <property type="entry name" value="Znf_C2H2_sf"/>
</dbReference>
<dbReference type="GO" id="GO:0008270">
    <property type="term" value="F:zinc ion binding"/>
    <property type="evidence" value="ECO:0007669"/>
    <property type="project" value="UniProtKB-KW"/>
</dbReference>
<evidence type="ECO:0000256" key="3">
    <source>
        <dbReference type="ARBA" id="ARBA00023015"/>
    </source>
</evidence>
<dbReference type="PANTHER" id="PTHR47660:SF2">
    <property type="entry name" value="TRANSCRIPTION FACTOR WITH C2H2 AND ZN(2)-CYS(6) DNA BINDING DOMAIN (EUROFUNG)"/>
    <property type="match status" value="1"/>
</dbReference>
<dbReference type="InParanoid" id="F9XE27"/>
<dbReference type="PANTHER" id="PTHR47660">
    <property type="entry name" value="TRANSCRIPTION FACTOR WITH C2H2 AND ZN(2)-CYS(6) DNA BINDING DOMAIN (EUROFUNG)-RELATED-RELATED"/>
    <property type="match status" value="1"/>
</dbReference>
<evidence type="ECO:0000313" key="9">
    <source>
        <dbReference type="Proteomes" id="UP000008062"/>
    </source>
</evidence>
<evidence type="ECO:0000313" key="8">
    <source>
        <dbReference type="EMBL" id="EGP86301.1"/>
    </source>
</evidence>
<dbReference type="RefSeq" id="XP_003851325.1">
    <property type="nucleotide sequence ID" value="XM_003851277.1"/>
</dbReference>
<accession>F9XE27</accession>
<evidence type="ECO:0000256" key="1">
    <source>
        <dbReference type="ARBA" id="ARBA00022723"/>
    </source>
</evidence>
<keyword evidence="4" id="KW-0804">Transcription</keyword>
<feature type="domain" description="C2H2-type" evidence="7">
    <location>
        <begin position="36"/>
        <end position="54"/>
    </location>
</feature>
<keyword evidence="5" id="KW-0539">Nucleus</keyword>
<dbReference type="OrthoDB" id="40579at2759"/>
<feature type="non-terminal residue" evidence="8">
    <location>
        <position position="54"/>
    </location>
</feature>
<dbReference type="Proteomes" id="UP000008062">
    <property type="component" value="Chromosome 6"/>
</dbReference>
<dbReference type="eggNOG" id="KOG1721">
    <property type="taxonomic scope" value="Eukaryota"/>
</dbReference>
<dbReference type="EMBL" id="CM001201">
    <property type="protein sequence ID" value="EGP86301.1"/>
    <property type="molecule type" value="Genomic_DNA"/>
</dbReference>
<organism evidence="8 9">
    <name type="scientific">Zymoseptoria tritici (strain CBS 115943 / IPO323)</name>
    <name type="common">Speckled leaf blotch fungus</name>
    <name type="synonym">Septoria tritici</name>
    <dbReference type="NCBI Taxonomy" id="336722"/>
    <lineage>
        <taxon>Eukaryota</taxon>
        <taxon>Fungi</taxon>
        <taxon>Dikarya</taxon>
        <taxon>Ascomycota</taxon>
        <taxon>Pezizomycotina</taxon>
        <taxon>Dothideomycetes</taxon>
        <taxon>Dothideomycetidae</taxon>
        <taxon>Mycosphaerellales</taxon>
        <taxon>Mycosphaerellaceae</taxon>
        <taxon>Zymoseptoria</taxon>
    </lineage>
</organism>